<comment type="caution">
    <text evidence="21">The sequence shown here is derived from an EMBL/GenBank/DDBJ whole genome shotgun (WGS) entry which is preliminary data.</text>
</comment>
<dbReference type="GO" id="GO:0005886">
    <property type="term" value="C:plasma membrane"/>
    <property type="evidence" value="ECO:0007669"/>
    <property type="project" value="UniProtKB-SubCell"/>
</dbReference>
<evidence type="ECO:0000256" key="6">
    <source>
        <dbReference type="ARBA" id="ARBA00022692"/>
    </source>
</evidence>
<evidence type="ECO:0000259" key="19">
    <source>
        <dbReference type="Pfam" id="PF00501"/>
    </source>
</evidence>
<evidence type="ECO:0000256" key="13">
    <source>
        <dbReference type="ARBA" id="ARBA00046271"/>
    </source>
</evidence>
<keyword evidence="6 18" id="KW-0812">Transmembrane</keyword>
<evidence type="ECO:0000256" key="3">
    <source>
        <dbReference type="ARBA" id="ARBA00022448"/>
    </source>
</evidence>
<evidence type="ECO:0000256" key="4">
    <source>
        <dbReference type="ARBA" id="ARBA00022475"/>
    </source>
</evidence>
<comment type="catalytic activity">
    <reaction evidence="14">
        <text>a very long-chain fatty acid + ATP + CoA = a very long-chain fatty acyl-CoA + AMP + diphosphate</text>
        <dbReference type="Rhea" id="RHEA:54536"/>
        <dbReference type="ChEBI" id="CHEBI:30616"/>
        <dbReference type="ChEBI" id="CHEBI:33019"/>
        <dbReference type="ChEBI" id="CHEBI:57287"/>
        <dbReference type="ChEBI" id="CHEBI:58950"/>
        <dbReference type="ChEBI" id="CHEBI:138261"/>
        <dbReference type="ChEBI" id="CHEBI:456215"/>
    </reaction>
</comment>
<keyword evidence="22" id="KW-1185">Reference proteome</keyword>
<dbReference type="InterPro" id="IPR020845">
    <property type="entry name" value="AMP-binding_CS"/>
</dbReference>
<dbReference type="AlphaFoldDB" id="A0A507FF54"/>
<evidence type="ECO:0000256" key="5">
    <source>
        <dbReference type="ARBA" id="ARBA00022598"/>
    </source>
</evidence>
<keyword evidence="5" id="KW-0436">Ligase</keyword>
<dbReference type="PANTHER" id="PTHR43107:SF15">
    <property type="entry name" value="FATTY ACID TRANSPORT PROTEIN 3, ISOFORM A"/>
    <property type="match status" value="1"/>
</dbReference>
<dbReference type="PROSITE" id="PS00455">
    <property type="entry name" value="AMP_BINDING"/>
    <property type="match status" value="1"/>
</dbReference>
<evidence type="ECO:0000256" key="16">
    <source>
        <dbReference type="ARBA" id="ARBA00068795"/>
    </source>
</evidence>
<feature type="transmembrane region" description="Helical" evidence="18">
    <location>
        <begin position="28"/>
        <end position="47"/>
    </location>
</feature>
<keyword evidence="9 18" id="KW-1133">Transmembrane helix</keyword>
<accession>A0A507FF54</accession>
<keyword evidence="3" id="KW-0813">Transport</keyword>
<dbReference type="PANTHER" id="PTHR43107">
    <property type="entry name" value="LONG-CHAIN FATTY ACID TRANSPORT PROTEIN"/>
    <property type="match status" value="1"/>
</dbReference>
<comment type="similarity">
    <text evidence="2">Belongs to the ATP-dependent AMP-binding enzyme family.</text>
</comment>
<evidence type="ECO:0000313" key="21">
    <source>
        <dbReference type="EMBL" id="TPX74210.1"/>
    </source>
</evidence>
<evidence type="ECO:0000256" key="18">
    <source>
        <dbReference type="SAM" id="Phobius"/>
    </source>
</evidence>
<evidence type="ECO:0000256" key="11">
    <source>
        <dbReference type="ARBA" id="ARBA00023136"/>
    </source>
</evidence>
<dbReference type="FunFam" id="3.40.50.12780:FF:000019">
    <property type="entry name" value="Long-chain fatty acid transporter"/>
    <property type="match status" value="1"/>
</dbReference>
<evidence type="ECO:0000256" key="10">
    <source>
        <dbReference type="ARBA" id="ARBA00023055"/>
    </source>
</evidence>
<dbReference type="STRING" id="246404.A0A507FF54"/>
<dbReference type="InterPro" id="IPR000873">
    <property type="entry name" value="AMP-dep_synth/lig_dom"/>
</dbReference>
<dbReference type="EMBL" id="QEAP01000138">
    <property type="protein sequence ID" value="TPX74210.1"/>
    <property type="molecule type" value="Genomic_DNA"/>
</dbReference>
<comment type="function">
    <text evidence="15">Acyl-CoA synthetase required for both the import of long chain fatty acids (LCFAs) (C14-C18) and the activation very long chain fatty acids (VLCFAs) (C20-C26) by esterification of the fatty acids into metabolically active CoA-thioesters for subsequent degradation or incorporation into phospholipids. The transport and fatty acyl-CoA synthetase activities are genetically separable and are thus independent activities. Esterifies VLCFAs in the peroxisome matrix. The VLCFAs are actively transported into peroxisomes by a PXA1-PXA2 heterodimeric transporter in the peroxisomal membrane.</text>
</comment>
<dbReference type="InterPro" id="IPR025110">
    <property type="entry name" value="AMP-bd_C"/>
</dbReference>
<dbReference type="OrthoDB" id="288590at2759"/>
<dbReference type="InterPro" id="IPR042099">
    <property type="entry name" value="ANL_N_sf"/>
</dbReference>
<proteinExistence type="inferred from homology"/>
<dbReference type="GO" id="GO:0005778">
    <property type="term" value="C:peroxisomal membrane"/>
    <property type="evidence" value="ECO:0007669"/>
    <property type="project" value="UniProtKB-SubCell"/>
</dbReference>
<evidence type="ECO:0000256" key="14">
    <source>
        <dbReference type="ARBA" id="ARBA00051585"/>
    </source>
</evidence>
<feature type="domain" description="AMP-dependent synthetase/ligase" evidence="19">
    <location>
        <begin position="93"/>
        <end position="459"/>
    </location>
</feature>
<evidence type="ECO:0000256" key="9">
    <source>
        <dbReference type="ARBA" id="ARBA00022989"/>
    </source>
</evidence>
<feature type="domain" description="AMP-binding enzyme C-terminal" evidence="20">
    <location>
        <begin position="534"/>
        <end position="601"/>
    </location>
</feature>
<dbReference type="GO" id="GO:0005324">
    <property type="term" value="F:long-chain fatty acid transmembrane transporter activity"/>
    <property type="evidence" value="ECO:0007669"/>
    <property type="project" value="TreeGrafter"/>
</dbReference>
<gene>
    <name evidence="21" type="ORF">CcCBS67573_g04531</name>
</gene>
<dbReference type="SUPFAM" id="SSF56801">
    <property type="entry name" value="Acetyl-CoA synthetase-like"/>
    <property type="match status" value="1"/>
</dbReference>
<dbReference type="GO" id="GO:0005524">
    <property type="term" value="F:ATP binding"/>
    <property type="evidence" value="ECO:0007669"/>
    <property type="project" value="UniProtKB-KW"/>
</dbReference>
<dbReference type="Pfam" id="PF00501">
    <property type="entry name" value="AMP-binding"/>
    <property type="match status" value="1"/>
</dbReference>
<keyword evidence="7" id="KW-0547">Nucleotide-binding</keyword>
<sequence>MNTTSSLWALTSWEISHLDSRILQASHTHAAAIIITGLAAMVLYGLLHLAVRISLVKELYTGIKILPSLIWMYISMVLGSRGNSVDMFMYRVRWSPNKEALVFTADNRRYTYRQLNQENPTPEINKAVHFLLAQGVKHGTIVALMVENSPEFIIFWMACLKIGAAAAFINTNTKGAPLVHAISAGSPVCIIISEKYSTEIETSFPDWKTMNVFVLNPQNPNPFKHANYTTMSDAEPSTAMQSAVTVTDVAMLIYTSGTTGKPKPALMNHARLRLASAYFSSYANITSNDRIYCCLPLYHSNGALVGWGSTMMYGCTLVVSLKYSSTKFLNECIEYKATAVLYIGELARFLVNTSESPSDKQHSIRIAMGNGLRPDVWSTFKTRFNIPEICEFYASTEGNAQMVNHQTGSNGIGAVGRLGPFFQTIMQIYLVKFDHIREEPLRDKHGRCVVYKPGETGELIAMISKGSLIKSFKGYYNNKEATSKKVITNVFKKGDCYFRTGDLLTRDANYNYYFADRIGDSFRWKGENVSTFEVAEQMCAFPGVVEANVYGVQVDGMEGCAGMAAVRIDSESQLEGLAAFLRARLPKYAVPVFIRVLPSDSDTHTATFKQVKHVYRNEGFNPATIQDPMFWLKPGSSEYALLSDSEYAQISKGLVVLPRNLSTTFANRISTSPSLSSVPPVEQNFSDVKTDCHNDPLASTHGAKFDKDAKRIHKLRHSELLDDEKFRLKSGKIVEDVMYNKCRTFSHEQSLMHSYIYLPDDPTTGGIASQAQKNHTRLVSGQEAMCRQAMGKKGDGYMRIFGSNLRDVAAIEAGKKWEGPSATKAFIESQHILPKMLRDILWDMHNRFGKCLDTLAQISIPGLAIHGNRYWFTLSMSGNVNEHFEVFLEILLVHHSIQPPRLKLWVLHNESIKPERISGKRGLFQQL</sequence>
<dbReference type="GO" id="GO:0044539">
    <property type="term" value="P:long-chain fatty acid import into cell"/>
    <property type="evidence" value="ECO:0007669"/>
    <property type="project" value="TreeGrafter"/>
</dbReference>
<evidence type="ECO:0000259" key="20">
    <source>
        <dbReference type="Pfam" id="PF13193"/>
    </source>
</evidence>
<evidence type="ECO:0000256" key="2">
    <source>
        <dbReference type="ARBA" id="ARBA00006432"/>
    </source>
</evidence>
<organism evidence="21 22">
    <name type="scientific">Chytriomyces confervae</name>
    <dbReference type="NCBI Taxonomy" id="246404"/>
    <lineage>
        <taxon>Eukaryota</taxon>
        <taxon>Fungi</taxon>
        <taxon>Fungi incertae sedis</taxon>
        <taxon>Chytridiomycota</taxon>
        <taxon>Chytridiomycota incertae sedis</taxon>
        <taxon>Chytridiomycetes</taxon>
        <taxon>Chytridiales</taxon>
        <taxon>Chytriomycetaceae</taxon>
        <taxon>Chytriomyces</taxon>
    </lineage>
</organism>
<evidence type="ECO:0000256" key="7">
    <source>
        <dbReference type="ARBA" id="ARBA00022741"/>
    </source>
</evidence>
<dbReference type="Gene3D" id="3.30.300.30">
    <property type="match status" value="1"/>
</dbReference>
<evidence type="ECO:0000256" key="15">
    <source>
        <dbReference type="ARBA" id="ARBA00060276"/>
    </source>
</evidence>
<evidence type="ECO:0000313" key="22">
    <source>
        <dbReference type="Proteomes" id="UP000320333"/>
    </source>
</evidence>
<comment type="subcellular location">
    <subcellularLocation>
        <location evidence="1">Cell membrane</location>
        <topology evidence="1">Multi-pass membrane protein</topology>
    </subcellularLocation>
    <subcellularLocation>
        <location evidence="13">Peroxisome membrane</location>
    </subcellularLocation>
</comment>
<dbReference type="Gene3D" id="3.40.50.12780">
    <property type="entry name" value="N-terminal domain of ligase-like"/>
    <property type="match status" value="1"/>
</dbReference>
<dbReference type="GO" id="GO:0004467">
    <property type="term" value="F:long-chain fatty acid-CoA ligase activity"/>
    <property type="evidence" value="ECO:0007669"/>
    <property type="project" value="TreeGrafter"/>
</dbReference>
<dbReference type="Pfam" id="PF13193">
    <property type="entry name" value="AMP-binding_C"/>
    <property type="match status" value="1"/>
</dbReference>
<keyword evidence="12" id="KW-0576">Peroxisome</keyword>
<name>A0A507FF54_9FUNG</name>
<reference evidence="21 22" key="1">
    <citation type="journal article" date="2019" name="Sci. Rep.">
        <title>Comparative genomics of chytrid fungi reveal insights into the obligate biotrophic and pathogenic lifestyle of Synchytrium endobioticum.</title>
        <authorList>
            <person name="van de Vossenberg B.T.L.H."/>
            <person name="Warris S."/>
            <person name="Nguyen H.D.T."/>
            <person name="van Gent-Pelzer M.P.E."/>
            <person name="Joly D.L."/>
            <person name="van de Geest H.C."/>
            <person name="Bonants P.J.M."/>
            <person name="Smith D.S."/>
            <person name="Levesque C.A."/>
            <person name="van der Lee T.A.J."/>
        </authorList>
    </citation>
    <scope>NUCLEOTIDE SEQUENCE [LARGE SCALE GENOMIC DNA]</scope>
    <source>
        <strain evidence="21 22">CBS 675.73</strain>
    </source>
</reference>
<dbReference type="Proteomes" id="UP000320333">
    <property type="component" value="Unassembled WGS sequence"/>
</dbReference>
<evidence type="ECO:0000256" key="1">
    <source>
        <dbReference type="ARBA" id="ARBA00004651"/>
    </source>
</evidence>
<keyword evidence="8" id="KW-0067">ATP-binding</keyword>
<evidence type="ECO:0000256" key="12">
    <source>
        <dbReference type="ARBA" id="ARBA00023140"/>
    </source>
</evidence>
<evidence type="ECO:0000256" key="17">
    <source>
        <dbReference type="ARBA" id="ARBA00078285"/>
    </source>
</evidence>
<dbReference type="InterPro" id="IPR045851">
    <property type="entry name" value="AMP-bd_C_sf"/>
</dbReference>
<protein>
    <recommendedName>
        <fullName evidence="16">Very long-chain fatty acid transport protein</fullName>
    </recommendedName>
    <alternativeName>
        <fullName evidence="17">Very-long-chain acyl-CoA synthetase</fullName>
    </alternativeName>
</protein>
<keyword evidence="10" id="KW-0445">Lipid transport</keyword>
<feature type="transmembrane region" description="Helical" evidence="18">
    <location>
        <begin position="59"/>
        <end position="79"/>
    </location>
</feature>
<evidence type="ECO:0000256" key="8">
    <source>
        <dbReference type="ARBA" id="ARBA00022840"/>
    </source>
</evidence>
<keyword evidence="11 18" id="KW-0472">Membrane</keyword>
<keyword evidence="4" id="KW-1003">Cell membrane</keyword>